<keyword evidence="4" id="KW-1185">Reference proteome</keyword>
<sequence>MSKSQQKNEAPETVLLRHPLPKYSFQARKLPREASSNMASVQTSIKGGDHLSKSVMDATSGQWSDSGQKNLSQEAARFTSRENEPHKEASRGNGSDKKSATVRPLPAAPKLEPFSVTAGKAPAKPTATVMASTVKTAFQNPGLGGAHAASLNDLVAAALSRERESRHEESHASGSTAGLQNSQTFTPQEEKKSGNIGMASASALPVSSAGAGIPVPDASLLAYTVEGPGETEKLKKAEQEVAMLKSQLEVQLQVNAELKRLLVASVGEDLERRIENLARDRAELAMEVGDYTKKMTEDYENLDQISIQADMWRTKYLASRVMVEELASGRAFYSAKFHDSQQAMQQLLNERYELRAQMLQAYKCLQQVKEAFDPLNTHRSHGLTSTNVLDLSKSIKQLSEAVRFRLLPAHAGSHVIMPLEDSMESTMTKAEMFAYELLSQQATPPSFKHSVPTAVTPCPTRSFERFHPQVRQDNLTMNCCAHCKGEIKIA</sequence>
<comment type="caution">
    <text evidence="3">The sequence shown here is derived from an EMBL/GenBank/DDBJ whole genome shotgun (WGS) entry which is preliminary data.</text>
</comment>
<protein>
    <recommendedName>
        <fullName evidence="5">Golgin-45</fullName>
    </recommendedName>
</protein>
<gene>
    <name evidence="3" type="ORF">BaRGS_00037115</name>
</gene>
<dbReference type="PANTHER" id="PTHR13066">
    <property type="entry name" value="BASIC LEUCINE ZIPPER NUCLEAR FACTOR 1 BLZF1 PROTEIN"/>
    <property type="match status" value="1"/>
</dbReference>
<feature type="coiled-coil region" evidence="1">
    <location>
        <begin position="234"/>
        <end position="294"/>
    </location>
</feature>
<dbReference type="PANTHER" id="PTHR13066:SF2">
    <property type="entry name" value="GOLGIN-45"/>
    <property type="match status" value="1"/>
</dbReference>
<feature type="compositionally biased region" description="Polar residues" evidence="2">
    <location>
        <begin position="174"/>
        <end position="187"/>
    </location>
</feature>
<evidence type="ECO:0000256" key="1">
    <source>
        <dbReference type="SAM" id="Coils"/>
    </source>
</evidence>
<keyword evidence="1" id="KW-0175">Coiled coil</keyword>
<feature type="compositionally biased region" description="Basic and acidic residues" evidence="2">
    <location>
        <begin position="79"/>
        <end position="99"/>
    </location>
</feature>
<evidence type="ECO:0000256" key="2">
    <source>
        <dbReference type="SAM" id="MobiDB-lite"/>
    </source>
</evidence>
<feature type="region of interest" description="Disordered" evidence="2">
    <location>
        <begin position="160"/>
        <end position="193"/>
    </location>
</feature>
<evidence type="ECO:0000313" key="4">
    <source>
        <dbReference type="Proteomes" id="UP001519460"/>
    </source>
</evidence>
<feature type="compositionally biased region" description="Polar residues" evidence="2">
    <location>
        <begin position="57"/>
        <end position="73"/>
    </location>
</feature>
<dbReference type="InterPro" id="IPR027095">
    <property type="entry name" value="Golgin-45"/>
</dbReference>
<evidence type="ECO:0000313" key="3">
    <source>
        <dbReference type="EMBL" id="KAK7466799.1"/>
    </source>
</evidence>
<feature type="compositionally biased region" description="Basic and acidic residues" evidence="2">
    <location>
        <begin position="160"/>
        <end position="171"/>
    </location>
</feature>
<dbReference type="Proteomes" id="UP001519460">
    <property type="component" value="Unassembled WGS sequence"/>
</dbReference>
<feature type="compositionally biased region" description="Polar residues" evidence="2">
    <location>
        <begin position="34"/>
        <end position="45"/>
    </location>
</feature>
<name>A0ABD0J9K7_9CAEN</name>
<feature type="region of interest" description="Disordered" evidence="2">
    <location>
        <begin position="1"/>
        <end position="111"/>
    </location>
</feature>
<organism evidence="3 4">
    <name type="scientific">Batillaria attramentaria</name>
    <dbReference type="NCBI Taxonomy" id="370345"/>
    <lineage>
        <taxon>Eukaryota</taxon>
        <taxon>Metazoa</taxon>
        <taxon>Spiralia</taxon>
        <taxon>Lophotrochozoa</taxon>
        <taxon>Mollusca</taxon>
        <taxon>Gastropoda</taxon>
        <taxon>Caenogastropoda</taxon>
        <taxon>Sorbeoconcha</taxon>
        <taxon>Cerithioidea</taxon>
        <taxon>Batillariidae</taxon>
        <taxon>Batillaria</taxon>
    </lineage>
</organism>
<reference evidence="3 4" key="1">
    <citation type="journal article" date="2023" name="Sci. Data">
        <title>Genome assembly of the Korean intertidal mud-creeper Batillaria attramentaria.</title>
        <authorList>
            <person name="Patra A.K."/>
            <person name="Ho P.T."/>
            <person name="Jun S."/>
            <person name="Lee S.J."/>
            <person name="Kim Y."/>
            <person name="Won Y.J."/>
        </authorList>
    </citation>
    <scope>NUCLEOTIDE SEQUENCE [LARGE SCALE GENOMIC DNA]</scope>
    <source>
        <strain evidence="3">Wonlab-2016</strain>
    </source>
</reference>
<dbReference type="AlphaFoldDB" id="A0ABD0J9K7"/>
<proteinExistence type="predicted"/>
<evidence type="ECO:0008006" key="5">
    <source>
        <dbReference type="Google" id="ProtNLM"/>
    </source>
</evidence>
<dbReference type="EMBL" id="JACVVK020000545">
    <property type="protein sequence ID" value="KAK7466799.1"/>
    <property type="molecule type" value="Genomic_DNA"/>
</dbReference>
<accession>A0ABD0J9K7</accession>